<evidence type="ECO:0000256" key="12">
    <source>
        <dbReference type="ARBA" id="ARBA00023125"/>
    </source>
</evidence>
<dbReference type="Gene3D" id="3.30.40.10">
    <property type="entry name" value="Zinc/RING finger domain, C3HC4 (zinc finger)"/>
    <property type="match status" value="1"/>
</dbReference>
<evidence type="ECO:0000259" key="22">
    <source>
        <dbReference type="PROSITE" id="PS51908"/>
    </source>
</evidence>
<evidence type="ECO:0000256" key="17">
    <source>
        <dbReference type="PROSITE-ProRule" id="PRU00175"/>
    </source>
</evidence>
<dbReference type="GO" id="GO:0005634">
    <property type="term" value="C:nucleus"/>
    <property type="evidence" value="ECO:0007669"/>
    <property type="project" value="UniProtKB-SubCell"/>
</dbReference>
<evidence type="ECO:0000313" key="24">
    <source>
        <dbReference type="Proteomes" id="UP001181693"/>
    </source>
</evidence>
<dbReference type="SMART" id="SM00184">
    <property type="entry name" value="RING"/>
    <property type="match status" value="1"/>
</dbReference>
<evidence type="ECO:0000256" key="6">
    <source>
        <dbReference type="ARBA" id="ARBA00022679"/>
    </source>
</evidence>
<feature type="region of interest" description="Disordered" evidence="19">
    <location>
        <begin position="98"/>
        <end position="123"/>
    </location>
</feature>
<dbReference type="GO" id="GO:0097505">
    <property type="term" value="C:Rad6-Rad18 complex"/>
    <property type="evidence" value="ECO:0007669"/>
    <property type="project" value="TreeGrafter"/>
</dbReference>
<dbReference type="Gene3D" id="3.30.160.60">
    <property type="entry name" value="Classic Zinc Finger"/>
    <property type="match status" value="1"/>
</dbReference>
<evidence type="ECO:0000256" key="18">
    <source>
        <dbReference type="PROSITE-ProRule" id="PRU01256"/>
    </source>
</evidence>
<comment type="caution">
    <text evidence="23">The sequence shown here is derived from an EMBL/GenBank/DDBJ whole genome shotgun (WGS) entry which is preliminary data.</text>
</comment>
<dbReference type="GO" id="GO:0006301">
    <property type="term" value="P:DNA damage tolerance"/>
    <property type="evidence" value="ECO:0007669"/>
    <property type="project" value="InterPro"/>
</dbReference>
<feature type="domain" description="SAP" evidence="21">
    <location>
        <begin position="247"/>
        <end position="281"/>
    </location>
</feature>
<keyword evidence="8 18" id="KW-0227">DNA damage</keyword>
<keyword evidence="6" id="KW-0808">Transferase</keyword>
<evidence type="ECO:0000256" key="2">
    <source>
        <dbReference type="ARBA" id="ARBA00004123"/>
    </source>
</evidence>
<dbReference type="PANTHER" id="PTHR14134:SF2">
    <property type="entry name" value="E3 UBIQUITIN-PROTEIN LIGASE RAD18"/>
    <property type="match status" value="1"/>
</dbReference>
<dbReference type="CDD" id="cd16529">
    <property type="entry name" value="RING-HC_RAD18"/>
    <property type="match status" value="1"/>
</dbReference>
<feature type="region of interest" description="Disordered" evidence="19">
    <location>
        <begin position="361"/>
        <end position="396"/>
    </location>
</feature>
<evidence type="ECO:0000256" key="19">
    <source>
        <dbReference type="SAM" id="MobiDB-lite"/>
    </source>
</evidence>
<feature type="domain" description="RING-type" evidence="20">
    <location>
        <begin position="26"/>
        <end position="64"/>
    </location>
</feature>
<gene>
    <name evidence="23" type="ORF">GDO54_016704</name>
</gene>
<sequence length="483" mass="54538">MTTATEGGPGGQRAHPLQALDDLLHCGICFDYFNIAMIIPQCSHNYCSLCIRKFLSYKTQCPTCFVTVTEPDLRNNRLLDDLVQAFLTTRKHLSQYTDSLSPSSLNPLKGKSDNNRSPGCAGKMMKKEGTMMEKFLVKNAETSKRTLDTSVEESFNSSITPVQITESISAKKIKKELEDSVAECSSSQEPSTSVPKVSVKVECPVCAVGIPEQYINKHLDSCLTRDEKKESLRSSGQKRRPIAKVVYNLLSERDLRKRLKEAGLSTHGTKQQMIRRHQEFVHMYNAQCDSLNPKSAAEIIKEIEKSEKVRSSLEAKRGSAMTFKKEQSEKEIDEIHQQYRTKHKSEFKQLVEQVKGRWKAGKVKKEPMAADNIPDELNKEETETDEKPETVNDSLPDIMEESFQRMGNMSVVRSSSPCFPLSSDSTVSSSSDILRDIEEAAASQESKAGPNHSEPKTRKRKTSLWEETETKHQHTPRAKRQRK</sequence>
<dbReference type="SMART" id="SM00513">
    <property type="entry name" value="SAP"/>
    <property type="match status" value="1"/>
</dbReference>
<keyword evidence="24" id="KW-1185">Reference proteome</keyword>
<comment type="similarity">
    <text evidence="4">Belongs to the RAD18 family.</text>
</comment>
<evidence type="ECO:0000313" key="23">
    <source>
        <dbReference type="EMBL" id="DBA18461.1"/>
    </source>
</evidence>
<evidence type="ECO:0000256" key="11">
    <source>
        <dbReference type="ARBA" id="ARBA00022833"/>
    </source>
</evidence>
<dbReference type="EMBL" id="DYDO01000009">
    <property type="protein sequence ID" value="DBA18461.1"/>
    <property type="molecule type" value="Genomic_DNA"/>
</dbReference>
<dbReference type="EC" id="2.3.2.27" evidence="5"/>
<comment type="subcellular location">
    <subcellularLocation>
        <location evidence="2">Nucleus</location>
    </subcellularLocation>
</comment>
<dbReference type="GO" id="GO:0008270">
    <property type="term" value="F:zinc ion binding"/>
    <property type="evidence" value="ECO:0007669"/>
    <property type="project" value="UniProtKB-KW"/>
</dbReference>
<reference evidence="23" key="1">
    <citation type="thesis" date="2020" institute="ProQuest LLC" country="789 East Eisenhower Parkway, Ann Arbor, MI, USA">
        <title>Comparative Genomics and Chromosome Evolution.</title>
        <authorList>
            <person name="Mudd A.B."/>
        </authorList>
    </citation>
    <scope>NUCLEOTIDE SEQUENCE</scope>
    <source>
        <strain evidence="23">1538</strain>
        <tissue evidence="23">Blood</tissue>
    </source>
</reference>
<keyword evidence="9 17" id="KW-0863">Zinc-finger</keyword>
<evidence type="ECO:0000256" key="14">
    <source>
        <dbReference type="ARBA" id="ARBA00023242"/>
    </source>
</evidence>
<dbReference type="PROSITE" id="PS00518">
    <property type="entry name" value="ZF_RING_1"/>
    <property type="match status" value="1"/>
</dbReference>
<evidence type="ECO:0000256" key="3">
    <source>
        <dbReference type="ARBA" id="ARBA00004906"/>
    </source>
</evidence>
<keyword evidence="7" id="KW-0479">Metal-binding</keyword>
<comment type="catalytic activity">
    <reaction evidence="1">
        <text>S-ubiquitinyl-[E2 ubiquitin-conjugating enzyme]-L-cysteine + [acceptor protein]-L-lysine = [E2 ubiquitin-conjugating enzyme]-L-cysteine + N(6)-ubiquitinyl-[acceptor protein]-L-lysine.</text>
        <dbReference type="EC" id="2.3.2.27"/>
    </reaction>
</comment>
<dbReference type="InterPro" id="IPR003034">
    <property type="entry name" value="SAP_dom"/>
</dbReference>
<dbReference type="GO" id="GO:0006281">
    <property type="term" value="P:DNA repair"/>
    <property type="evidence" value="ECO:0007669"/>
    <property type="project" value="UniProtKB-KW"/>
</dbReference>
<feature type="compositionally biased region" description="Basic and acidic residues" evidence="19">
    <location>
        <begin position="376"/>
        <end position="390"/>
    </location>
</feature>
<keyword evidence="13 18" id="KW-0234">DNA repair</keyword>
<dbReference type="FunFam" id="3.30.40.10:FF:000172">
    <property type="entry name" value="E3 ubiquitin-protein ligase RAD18"/>
    <property type="match status" value="1"/>
</dbReference>
<evidence type="ECO:0000256" key="5">
    <source>
        <dbReference type="ARBA" id="ARBA00012483"/>
    </source>
</evidence>
<accession>A0AAV2ZPG1</accession>
<feature type="compositionally biased region" description="Low complexity" evidence="19">
    <location>
        <begin position="414"/>
        <end position="432"/>
    </location>
</feature>
<keyword evidence="11" id="KW-0862">Zinc</keyword>
<evidence type="ECO:0000259" key="20">
    <source>
        <dbReference type="PROSITE" id="PS50089"/>
    </source>
</evidence>
<feature type="region of interest" description="Disordered" evidence="19">
    <location>
        <begin position="408"/>
        <end position="483"/>
    </location>
</feature>
<evidence type="ECO:0000259" key="21">
    <source>
        <dbReference type="PROSITE" id="PS50800"/>
    </source>
</evidence>
<dbReference type="GO" id="GO:0061630">
    <property type="term" value="F:ubiquitin protein ligase activity"/>
    <property type="evidence" value="ECO:0007669"/>
    <property type="project" value="UniProtKB-EC"/>
</dbReference>
<dbReference type="PROSITE" id="PS51908">
    <property type="entry name" value="ZF_UBZ4"/>
    <property type="match status" value="1"/>
</dbReference>
<keyword evidence="12" id="KW-0238">DNA-binding</keyword>
<feature type="compositionally biased region" description="Basic residues" evidence="19">
    <location>
        <begin position="473"/>
        <end position="483"/>
    </location>
</feature>
<evidence type="ECO:0000256" key="16">
    <source>
        <dbReference type="ARBA" id="ARBA00082369"/>
    </source>
</evidence>
<evidence type="ECO:0000256" key="9">
    <source>
        <dbReference type="ARBA" id="ARBA00022771"/>
    </source>
</evidence>
<evidence type="ECO:0000256" key="4">
    <source>
        <dbReference type="ARBA" id="ARBA00009506"/>
    </source>
</evidence>
<dbReference type="Proteomes" id="UP001181693">
    <property type="component" value="Unassembled WGS sequence"/>
</dbReference>
<dbReference type="InterPro" id="IPR001841">
    <property type="entry name" value="Znf_RING"/>
</dbReference>
<protein>
    <recommendedName>
        <fullName evidence="5">RING-type E3 ubiquitin transferase</fullName>
        <ecNumber evidence="5">2.3.2.27</ecNumber>
    </recommendedName>
    <alternativeName>
        <fullName evidence="15 16">RING-type E3 ubiquitin transferase RAD18</fullName>
    </alternativeName>
</protein>
<feature type="domain" description="UBZ4-type" evidence="22">
    <location>
        <begin position="200"/>
        <end position="227"/>
    </location>
</feature>
<keyword evidence="14" id="KW-0539">Nucleus</keyword>
<dbReference type="AlphaFoldDB" id="A0AAV2ZPG1"/>
<proteinExistence type="inferred from homology"/>
<dbReference type="InterPro" id="IPR017907">
    <property type="entry name" value="Znf_RING_CS"/>
</dbReference>
<dbReference type="Pfam" id="PF02037">
    <property type="entry name" value="SAP"/>
    <property type="match status" value="1"/>
</dbReference>
<dbReference type="GO" id="GO:0003697">
    <property type="term" value="F:single-stranded DNA binding"/>
    <property type="evidence" value="ECO:0007669"/>
    <property type="project" value="InterPro"/>
</dbReference>
<organism evidence="23 24">
    <name type="scientific">Pyxicephalus adspersus</name>
    <name type="common">African bullfrog</name>
    <dbReference type="NCBI Taxonomy" id="30357"/>
    <lineage>
        <taxon>Eukaryota</taxon>
        <taxon>Metazoa</taxon>
        <taxon>Chordata</taxon>
        <taxon>Craniata</taxon>
        <taxon>Vertebrata</taxon>
        <taxon>Euteleostomi</taxon>
        <taxon>Amphibia</taxon>
        <taxon>Batrachia</taxon>
        <taxon>Anura</taxon>
        <taxon>Neobatrachia</taxon>
        <taxon>Ranoidea</taxon>
        <taxon>Pyxicephalidae</taxon>
        <taxon>Pyxicephalinae</taxon>
        <taxon>Pyxicephalus</taxon>
    </lineage>
</organism>
<dbReference type="Pfam" id="PF13923">
    <property type="entry name" value="zf-C3HC4_2"/>
    <property type="match status" value="1"/>
</dbReference>
<dbReference type="InterPro" id="IPR039577">
    <property type="entry name" value="Rad18"/>
</dbReference>
<evidence type="ECO:0000256" key="1">
    <source>
        <dbReference type="ARBA" id="ARBA00000900"/>
    </source>
</evidence>
<evidence type="ECO:0000256" key="8">
    <source>
        <dbReference type="ARBA" id="ARBA00022763"/>
    </source>
</evidence>
<dbReference type="PANTHER" id="PTHR14134">
    <property type="entry name" value="E3 UBIQUITIN-PROTEIN LIGASE RAD18"/>
    <property type="match status" value="1"/>
</dbReference>
<dbReference type="FunFam" id="3.30.160.60:FF:000331">
    <property type="entry name" value="E3 ubiquitin-protein ligase RAD18"/>
    <property type="match status" value="1"/>
</dbReference>
<name>A0AAV2ZPG1_PYXAD</name>
<comment type="pathway">
    <text evidence="3">Protein modification; protein ubiquitination.</text>
</comment>
<evidence type="ECO:0000256" key="10">
    <source>
        <dbReference type="ARBA" id="ARBA00022786"/>
    </source>
</evidence>
<dbReference type="PROSITE" id="PS50800">
    <property type="entry name" value="SAP"/>
    <property type="match status" value="1"/>
</dbReference>
<keyword evidence="10" id="KW-0833">Ubl conjugation pathway</keyword>
<dbReference type="InterPro" id="IPR013083">
    <property type="entry name" value="Znf_RING/FYVE/PHD"/>
</dbReference>
<evidence type="ECO:0000256" key="15">
    <source>
        <dbReference type="ARBA" id="ARBA00031783"/>
    </source>
</evidence>
<evidence type="ECO:0000256" key="13">
    <source>
        <dbReference type="ARBA" id="ARBA00023204"/>
    </source>
</evidence>
<dbReference type="SUPFAM" id="SSF57850">
    <property type="entry name" value="RING/U-box"/>
    <property type="match status" value="1"/>
</dbReference>
<evidence type="ECO:0000256" key="7">
    <source>
        <dbReference type="ARBA" id="ARBA00022723"/>
    </source>
</evidence>
<dbReference type="SMART" id="SM00734">
    <property type="entry name" value="ZnF_Rad18"/>
    <property type="match status" value="1"/>
</dbReference>
<dbReference type="InterPro" id="IPR006642">
    <property type="entry name" value="Rad18_UBZ4"/>
</dbReference>
<dbReference type="GO" id="GO:0006513">
    <property type="term" value="P:protein monoubiquitination"/>
    <property type="evidence" value="ECO:0007669"/>
    <property type="project" value="InterPro"/>
</dbReference>
<dbReference type="PROSITE" id="PS50089">
    <property type="entry name" value="ZF_RING_2"/>
    <property type="match status" value="1"/>
</dbReference>